<feature type="domain" description="ARMET N-terminal" evidence="8">
    <location>
        <begin position="26"/>
        <end position="122"/>
    </location>
</feature>
<reference evidence="9" key="1">
    <citation type="submission" date="2025-08" db="UniProtKB">
        <authorList>
            <consortium name="Ensembl"/>
        </authorList>
    </citation>
    <scope>IDENTIFICATION</scope>
</reference>
<dbReference type="Gene3D" id="1.10.225.10">
    <property type="entry name" value="Saposin-like"/>
    <property type="match status" value="1"/>
</dbReference>
<dbReference type="PANTHER" id="PTHR12990">
    <property type="entry name" value="ARMET-LIKE PROTEIN"/>
    <property type="match status" value="1"/>
</dbReference>
<feature type="domain" description="ARMET C-terminal" evidence="7">
    <location>
        <begin position="130"/>
        <end position="169"/>
    </location>
</feature>
<sequence length="180" mass="20146">IIYIEMKFCLAFVLLLRAVSVSPAGDCEVCVGFLQRVYGSLVSTHQDLSPTLVEEELVSACAEVQGKESRLCYYLGASSDAATRVTASVARPLSSHVPVEKICQRLGSTDKQICELKYEQQLWDLSSAGLLSLRVAELKRVLSSWGEECRGCLEKHEFVDLIQEKAQQHQHDQHEHHMDL</sequence>
<gene>
    <name evidence="9" type="primary">cdnf</name>
</gene>
<dbReference type="GO" id="GO:0071542">
    <property type="term" value="P:dopaminergic neuron differentiation"/>
    <property type="evidence" value="ECO:0007669"/>
    <property type="project" value="TreeGrafter"/>
</dbReference>
<name>A0A8C5AS44_GADMO</name>
<keyword evidence="10" id="KW-1185">Reference proteome</keyword>
<proteinExistence type="inferred from homology"/>
<dbReference type="InterPro" id="IPR019345">
    <property type="entry name" value="ARMET_C"/>
</dbReference>
<evidence type="ECO:0000256" key="6">
    <source>
        <dbReference type="SAM" id="SignalP"/>
    </source>
</evidence>
<feature type="signal peptide" evidence="6">
    <location>
        <begin position="1"/>
        <end position="24"/>
    </location>
</feature>
<dbReference type="Proteomes" id="UP000694546">
    <property type="component" value="Chromosome 4"/>
</dbReference>
<dbReference type="Gene3D" id="1.10.720.30">
    <property type="entry name" value="SAP domain"/>
    <property type="match status" value="1"/>
</dbReference>
<evidence type="ECO:0000256" key="2">
    <source>
        <dbReference type="ARBA" id="ARBA00005617"/>
    </source>
</evidence>
<keyword evidence="3" id="KW-0964">Secreted</keyword>
<dbReference type="GO" id="GO:0031175">
    <property type="term" value="P:neuron projection development"/>
    <property type="evidence" value="ECO:0007669"/>
    <property type="project" value="TreeGrafter"/>
</dbReference>
<evidence type="ECO:0000313" key="9">
    <source>
        <dbReference type="Ensembl" id="ENSGMOP00000035844.1"/>
    </source>
</evidence>
<evidence type="ECO:0000256" key="3">
    <source>
        <dbReference type="ARBA" id="ARBA00022525"/>
    </source>
</evidence>
<keyword evidence="5" id="KW-1015">Disulfide bond</keyword>
<evidence type="ECO:0000256" key="1">
    <source>
        <dbReference type="ARBA" id="ARBA00004613"/>
    </source>
</evidence>
<dbReference type="FunFam" id="1.10.225.10:FF:000003">
    <property type="entry name" value="Mesencephalic astrocyte-derived neurotrophic factor"/>
    <property type="match status" value="1"/>
</dbReference>
<accession>A0A8C5AS44</accession>
<evidence type="ECO:0000259" key="8">
    <source>
        <dbReference type="Pfam" id="PF20145"/>
    </source>
</evidence>
<keyword evidence="4 6" id="KW-0732">Signal</keyword>
<evidence type="ECO:0008006" key="11">
    <source>
        <dbReference type="Google" id="ProtNLM"/>
    </source>
</evidence>
<dbReference type="InterPro" id="IPR045332">
    <property type="entry name" value="ARMET_N"/>
</dbReference>
<organism evidence="9 10">
    <name type="scientific">Gadus morhua</name>
    <name type="common">Atlantic cod</name>
    <dbReference type="NCBI Taxonomy" id="8049"/>
    <lineage>
        <taxon>Eukaryota</taxon>
        <taxon>Metazoa</taxon>
        <taxon>Chordata</taxon>
        <taxon>Craniata</taxon>
        <taxon>Vertebrata</taxon>
        <taxon>Euteleostomi</taxon>
        <taxon>Actinopterygii</taxon>
        <taxon>Neopterygii</taxon>
        <taxon>Teleostei</taxon>
        <taxon>Neoteleostei</taxon>
        <taxon>Acanthomorphata</taxon>
        <taxon>Zeiogadaria</taxon>
        <taxon>Gadariae</taxon>
        <taxon>Gadiformes</taxon>
        <taxon>Gadoidei</taxon>
        <taxon>Gadidae</taxon>
        <taxon>Gadus</taxon>
    </lineage>
</organism>
<protein>
    <recommendedName>
        <fullName evidence="11">Cerebral dopamine neurotrophic factor</fullName>
    </recommendedName>
</protein>
<dbReference type="OMA" id="DSWGEVC"/>
<dbReference type="Ensembl" id="ENSGMOT00000053014.1">
    <property type="protein sequence ID" value="ENSGMOP00000035844.1"/>
    <property type="gene ID" value="ENSGMOG00000006145.2"/>
</dbReference>
<dbReference type="Pfam" id="PF10208">
    <property type="entry name" value="ARMET_C"/>
    <property type="match status" value="1"/>
</dbReference>
<dbReference type="InterPro" id="IPR045333">
    <property type="entry name" value="ARMET-like"/>
</dbReference>
<feature type="chain" id="PRO_5034481305" description="Cerebral dopamine neurotrophic factor" evidence="6">
    <location>
        <begin position="25"/>
        <end position="180"/>
    </location>
</feature>
<dbReference type="PANTHER" id="PTHR12990:SF9">
    <property type="entry name" value="CEREBRAL DOPAMINE NEUROTROPHIC FACTOR"/>
    <property type="match status" value="1"/>
</dbReference>
<evidence type="ECO:0000313" key="10">
    <source>
        <dbReference type="Proteomes" id="UP000694546"/>
    </source>
</evidence>
<dbReference type="InterPro" id="IPR036361">
    <property type="entry name" value="SAP_dom_sf"/>
</dbReference>
<dbReference type="GeneTree" id="ENSGT00390000007160"/>
<dbReference type="SUPFAM" id="SSF68906">
    <property type="entry name" value="SAP domain"/>
    <property type="match status" value="1"/>
</dbReference>
<dbReference type="Pfam" id="PF20145">
    <property type="entry name" value="ARMET_N"/>
    <property type="match status" value="1"/>
</dbReference>
<dbReference type="GO" id="GO:0005615">
    <property type="term" value="C:extracellular space"/>
    <property type="evidence" value="ECO:0007669"/>
    <property type="project" value="TreeGrafter"/>
</dbReference>
<dbReference type="GO" id="GO:0005783">
    <property type="term" value="C:endoplasmic reticulum"/>
    <property type="evidence" value="ECO:0007669"/>
    <property type="project" value="TreeGrafter"/>
</dbReference>
<evidence type="ECO:0000256" key="4">
    <source>
        <dbReference type="ARBA" id="ARBA00022729"/>
    </source>
</evidence>
<comment type="similarity">
    <text evidence="2">Belongs to the ARMET family.</text>
</comment>
<comment type="subcellular location">
    <subcellularLocation>
        <location evidence="1">Secreted</location>
    </subcellularLocation>
</comment>
<evidence type="ECO:0000259" key="7">
    <source>
        <dbReference type="Pfam" id="PF10208"/>
    </source>
</evidence>
<dbReference type="AlphaFoldDB" id="A0A8C5AS44"/>
<reference evidence="9" key="2">
    <citation type="submission" date="2025-09" db="UniProtKB">
        <authorList>
            <consortium name="Ensembl"/>
        </authorList>
    </citation>
    <scope>IDENTIFICATION</scope>
</reference>
<evidence type="ECO:0000256" key="5">
    <source>
        <dbReference type="ARBA" id="ARBA00023157"/>
    </source>
</evidence>